<keyword evidence="4 10" id="KW-1133">Transmembrane helix</keyword>
<evidence type="ECO:0000256" key="1">
    <source>
        <dbReference type="ARBA" id="ARBA00004479"/>
    </source>
</evidence>
<dbReference type="InterPro" id="IPR003599">
    <property type="entry name" value="Ig_sub"/>
</dbReference>
<evidence type="ECO:0000256" key="5">
    <source>
        <dbReference type="ARBA" id="ARBA00023136"/>
    </source>
</evidence>
<keyword evidence="13" id="KW-1185">Reference proteome</keyword>
<dbReference type="OrthoDB" id="8447307at2759"/>
<dbReference type="GO" id="GO:0016020">
    <property type="term" value="C:membrane"/>
    <property type="evidence" value="ECO:0007669"/>
    <property type="project" value="UniProtKB-SubCell"/>
</dbReference>
<keyword evidence="3" id="KW-0732">Signal</keyword>
<protein>
    <submittedName>
        <fullName evidence="12">TIMD4 protein</fullName>
    </submittedName>
</protein>
<feature type="non-terminal residue" evidence="12">
    <location>
        <position position="364"/>
    </location>
</feature>
<dbReference type="GO" id="GO:0001786">
    <property type="term" value="F:phosphatidylserine binding"/>
    <property type="evidence" value="ECO:0007669"/>
    <property type="project" value="TreeGrafter"/>
</dbReference>
<evidence type="ECO:0000256" key="7">
    <source>
        <dbReference type="ARBA" id="ARBA00023180"/>
    </source>
</evidence>
<feature type="transmembrane region" description="Helical" evidence="10">
    <location>
        <begin position="308"/>
        <end position="329"/>
    </location>
</feature>
<dbReference type="PROSITE" id="PS50835">
    <property type="entry name" value="IG_LIKE"/>
    <property type="match status" value="1"/>
</dbReference>
<evidence type="ECO:0000256" key="10">
    <source>
        <dbReference type="SAM" id="Phobius"/>
    </source>
</evidence>
<dbReference type="EMBL" id="VXBU01017621">
    <property type="protein sequence ID" value="NXN89491.1"/>
    <property type="molecule type" value="Genomic_DNA"/>
</dbReference>
<evidence type="ECO:0000256" key="9">
    <source>
        <dbReference type="ARBA" id="ARBA00038203"/>
    </source>
</evidence>
<reference evidence="12 13" key="1">
    <citation type="submission" date="2019-09" db="EMBL/GenBank/DDBJ databases">
        <title>Bird 10,000 Genomes (B10K) Project - Family phase.</title>
        <authorList>
            <person name="Zhang G."/>
        </authorList>
    </citation>
    <scope>NUCLEOTIDE SEQUENCE [LARGE SCALE GENOMIC DNA]</scope>
    <source>
        <strain evidence="12">B10K-DU-002-23</strain>
        <tissue evidence="12">Muscle</tissue>
    </source>
</reference>
<keyword evidence="6" id="KW-1015">Disulfide bond</keyword>
<dbReference type="PANTHER" id="PTHR46608:SF3">
    <property type="entry name" value="T-CELL IMMUNOGLOBULIN AND MUCIN DOMAIN-CONTAINING PROTEIN 4"/>
    <property type="match status" value="1"/>
</dbReference>
<evidence type="ECO:0000256" key="4">
    <source>
        <dbReference type="ARBA" id="ARBA00022989"/>
    </source>
</evidence>
<dbReference type="InterPro" id="IPR013106">
    <property type="entry name" value="Ig_V-set"/>
</dbReference>
<dbReference type="InterPro" id="IPR007110">
    <property type="entry name" value="Ig-like_dom"/>
</dbReference>
<accession>A0A7L1MQ25</accession>
<dbReference type="AlphaFoldDB" id="A0A7L1MQ25"/>
<evidence type="ECO:0000256" key="6">
    <source>
        <dbReference type="ARBA" id="ARBA00023157"/>
    </source>
</evidence>
<dbReference type="GO" id="GO:0060097">
    <property type="term" value="P:cytoskeletal rearrangement involved in phagocytosis, engulfment"/>
    <property type="evidence" value="ECO:0007669"/>
    <property type="project" value="TreeGrafter"/>
</dbReference>
<feature type="non-terminal residue" evidence="12">
    <location>
        <position position="1"/>
    </location>
</feature>
<evidence type="ECO:0000313" key="12">
    <source>
        <dbReference type="EMBL" id="NXN89491.1"/>
    </source>
</evidence>
<evidence type="ECO:0000256" key="8">
    <source>
        <dbReference type="ARBA" id="ARBA00023319"/>
    </source>
</evidence>
<dbReference type="SUPFAM" id="SSF48726">
    <property type="entry name" value="Immunoglobulin"/>
    <property type="match status" value="1"/>
</dbReference>
<comment type="subcellular location">
    <subcellularLocation>
        <location evidence="1">Membrane</location>
        <topology evidence="1">Single-pass type I membrane protein</topology>
    </subcellularLocation>
</comment>
<dbReference type="SMART" id="SM00409">
    <property type="entry name" value="IG"/>
    <property type="match status" value="1"/>
</dbReference>
<dbReference type="GO" id="GO:0043277">
    <property type="term" value="P:apoptotic cell clearance"/>
    <property type="evidence" value="ECO:0007669"/>
    <property type="project" value="TreeGrafter"/>
</dbReference>
<keyword evidence="7" id="KW-0325">Glycoprotein</keyword>
<organism evidence="12 13">
    <name type="scientific">Bombycilla garrulus</name>
    <name type="common">Bohemian waxwing</name>
    <name type="synonym">Lanius garrulus</name>
    <dbReference type="NCBI Taxonomy" id="125297"/>
    <lineage>
        <taxon>Eukaryota</taxon>
        <taxon>Metazoa</taxon>
        <taxon>Chordata</taxon>
        <taxon>Craniata</taxon>
        <taxon>Vertebrata</taxon>
        <taxon>Euteleostomi</taxon>
        <taxon>Archelosauria</taxon>
        <taxon>Archosauria</taxon>
        <taxon>Dinosauria</taxon>
        <taxon>Saurischia</taxon>
        <taxon>Theropoda</taxon>
        <taxon>Coelurosauria</taxon>
        <taxon>Aves</taxon>
        <taxon>Neognathae</taxon>
        <taxon>Neoaves</taxon>
        <taxon>Telluraves</taxon>
        <taxon>Australaves</taxon>
        <taxon>Passeriformes</taxon>
        <taxon>Bombycillidae</taxon>
        <taxon>Bombycilla</taxon>
    </lineage>
</organism>
<keyword evidence="8" id="KW-0393">Immunoglobulin domain</keyword>
<keyword evidence="5 10" id="KW-0472">Membrane</keyword>
<dbReference type="Pfam" id="PF07686">
    <property type="entry name" value="V-set"/>
    <property type="match status" value="1"/>
</dbReference>
<comment type="caution">
    <text evidence="12">The sequence shown here is derived from an EMBL/GenBank/DDBJ whole genome shotgun (WGS) entry which is preliminary data.</text>
</comment>
<dbReference type="InterPro" id="IPR013783">
    <property type="entry name" value="Ig-like_fold"/>
</dbReference>
<evidence type="ECO:0000256" key="3">
    <source>
        <dbReference type="ARBA" id="ARBA00022729"/>
    </source>
</evidence>
<gene>
    <name evidence="12" type="primary">Timd4</name>
    <name evidence="12" type="ORF">BOMGAR_R03064</name>
</gene>
<evidence type="ECO:0000313" key="13">
    <source>
        <dbReference type="Proteomes" id="UP000532545"/>
    </source>
</evidence>
<dbReference type="InterPro" id="IPR036179">
    <property type="entry name" value="Ig-like_dom_sf"/>
</dbReference>
<dbReference type="PANTHER" id="PTHR46608">
    <property type="entry name" value="T-CELL IMMUNOGLOBULIN AND MUCIN DOMAIN-CONTAINING PROTEIN 4"/>
    <property type="match status" value="1"/>
</dbReference>
<dbReference type="FunFam" id="2.60.40.10:FF:000774">
    <property type="entry name" value="Hepatitis A virus cellular receptor 1"/>
    <property type="match status" value="1"/>
</dbReference>
<dbReference type="Gene3D" id="2.60.40.10">
    <property type="entry name" value="Immunoglobulins"/>
    <property type="match status" value="1"/>
</dbReference>
<keyword evidence="2 10" id="KW-0812">Transmembrane</keyword>
<evidence type="ECO:0000259" key="11">
    <source>
        <dbReference type="PROSITE" id="PS50835"/>
    </source>
</evidence>
<feature type="domain" description="Ig-like" evidence="11">
    <location>
        <begin position="13"/>
        <end position="96"/>
    </location>
</feature>
<comment type="similarity">
    <text evidence="9">Belongs to the immunoglobulin superfamily. TIM family.</text>
</comment>
<dbReference type="Proteomes" id="UP000532545">
    <property type="component" value="Unassembled WGS sequence"/>
</dbReference>
<evidence type="ECO:0000256" key="2">
    <source>
        <dbReference type="ARBA" id="ARBA00022692"/>
    </source>
</evidence>
<proteinExistence type="inferred from homology"/>
<sequence>HTVSEPVVRGTAGQPVTLPCSYAVTRPKDISDMCWGRGPCPNSKCRNKILHTAGAKVAFRASKRYSLQGRVSSGDVSLTIAAAKAEDAGLYCCRVEIPGLFNDIKRNIRLEVAEAPPVTTTTTTTTMATTATTSAKTPGFSFFSAFAPQATSDLQPTPETAIPLTTSIFPPETESPAVTSGETFAPPTTAGTESDIFPTTVVETSAPPDFPTTSQAAEVTTEDDMFCFTLPGMTTEFPGTLPAAEETTTSVMMEEESVMATTLPAPAILQTPKNPCSFNPSCANSSEENVLSKPFQFLSSLFQFPSSAILIACVIAGSVLFILMISLVWKRKQTKKFIVKSAGPPKENDKVFSGAEGENNIFSL</sequence>
<name>A0A7L1MQ25_BOMGA</name>